<proteinExistence type="predicted"/>
<dbReference type="AlphaFoldDB" id="H0UQB2"/>
<evidence type="ECO:0000256" key="1">
    <source>
        <dbReference type="SAM" id="MobiDB-lite"/>
    </source>
</evidence>
<feature type="compositionally biased region" description="Basic and acidic residues" evidence="1">
    <location>
        <begin position="39"/>
        <end position="54"/>
    </location>
</feature>
<dbReference type="HOGENOM" id="CLU_3067159_0_0_0"/>
<organism evidence="2 3">
    <name type="scientific">Thermanaerovibrio velox DSM 12556</name>
    <dbReference type="NCBI Taxonomy" id="926567"/>
    <lineage>
        <taxon>Bacteria</taxon>
        <taxon>Thermotogati</taxon>
        <taxon>Synergistota</taxon>
        <taxon>Synergistia</taxon>
        <taxon>Synergistales</taxon>
        <taxon>Synergistaceae</taxon>
        <taxon>Thermanaerovibrio</taxon>
    </lineage>
</organism>
<protein>
    <submittedName>
        <fullName evidence="2">Uncharacterized protein</fullName>
    </submittedName>
</protein>
<reference evidence="2 3" key="1">
    <citation type="submission" date="2011-10" db="EMBL/GenBank/DDBJ databases">
        <title>The Noncontiguous Finished genome of Thermanaerovibrio velox DSM 12556.</title>
        <authorList>
            <consortium name="US DOE Joint Genome Institute (JGI-PGF)"/>
            <person name="Lucas S."/>
            <person name="Copeland A."/>
            <person name="Lapidus A."/>
            <person name="Glavina del Rio T."/>
            <person name="Dalin E."/>
            <person name="Tice H."/>
            <person name="Bruce D."/>
            <person name="Goodwin L."/>
            <person name="Pitluck S."/>
            <person name="Peters L."/>
            <person name="Mikhailova N."/>
            <person name="Teshima H."/>
            <person name="Kyrpides N."/>
            <person name="Mavromatis K."/>
            <person name="Ivanova N."/>
            <person name="Markowitz V."/>
            <person name="Cheng J.-F."/>
            <person name="Hugenholtz P."/>
            <person name="Woyke T."/>
            <person name="Wu D."/>
            <person name="Spring S."/>
            <person name="Brambilla E.-M."/>
            <person name="Klenk H.-P."/>
            <person name="Eisen J.A."/>
        </authorList>
    </citation>
    <scope>NUCLEOTIDE SEQUENCE [LARGE SCALE GENOMIC DNA]</scope>
    <source>
        <strain evidence="2 3">DSM 12556</strain>
    </source>
</reference>
<dbReference type="RefSeq" id="WP_006584245.1">
    <property type="nucleotide sequence ID" value="NZ_CM001377.1"/>
</dbReference>
<dbReference type="Proteomes" id="UP000005730">
    <property type="component" value="Chromosome"/>
</dbReference>
<accession>H0UQB2</accession>
<evidence type="ECO:0000313" key="3">
    <source>
        <dbReference type="Proteomes" id="UP000005730"/>
    </source>
</evidence>
<dbReference type="OrthoDB" id="9935334at2"/>
<keyword evidence="3" id="KW-1185">Reference proteome</keyword>
<evidence type="ECO:0000313" key="2">
    <source>
        <dbReference type="EMBL" id="EHM10750.1"/>
    </source>
</evidence>
<name>H0UQB2_9BACT</name>
<feature type="region of interest" description="Disordered" evidence="1">
    <location>
        <begin position="31"/>
        <end position="54"/>
    </location>
</feature>
<gene>
    <name evidence="2" type="ORF">TheveDRAFT_1632</name>
</gene>
<sequence>MKEDRHCVLILGTCENRARCGWNCMLLANEGAPIPPVEEPNRNTMDPRKEAPRE</sequence>
<dbReference type="EMBL" id="CM001377">
    <property type="protein sequence ID" value="EHM10750.1"/>
    <property type="molecule type" value="Genomic_DNA"/>
</dbReference>
<dbReference type="STRING" id="926567.TheveDRAFT_1632"/>